<sequence length="158" mass="18695">MLLPYINTHLACKMFFWFRYWSPIDEMLREAAVLREVKVRLLISLWTRTHPLTINFMTSMHALCTGLPAYKEQMGGFQHRINENKFMVTDNAVYIGKTLSLAHTLNTVVHWLDKNCIFVLPKQYKISKNKTKQITIVQLCKIRARFHRQDLDKARIMP</sequence>
<reference evidence="2" key="1">
    <citation type="submission" date="2025-08" db="UniProtKB">
        <authorList>
            <consortium name="Ensembl"/>
        </authorList>
    </citation>
    <scope>IDENTIFICATION</scope>
</reference>
<organism evidence="2 3">
    <name type="scientific">Sinocyclocheilus rhinocerous</name>
    <dbReference type="NCBI Taxonomy" id="307959"/>
    <lineage>
        <taxon>Eukaryota</taxon>
        <taxon>Metazoa</taxon>
        <taxon>Chordata</taxon>
        <taxon>Craniata</taxon>
        <taxon>Vertebrata</taxon>
        <taxon>Euteleostomi</taxon>
        <taxon>Actinopterygii</taxon>
        <taxon>Neopterygii</taxon>
        <taxon>Teleostei</taxon>
        <taxon>Ostariophysi</taxon>
        <taxon>Cypriniformes</taxon>
        <taxon>Cyprinidae</taxon>
        <taxon>Cyprininae</taxon>
        <taxon>Sinocyclocheilus</taxon>
    </lineage>
</organism>
<dbReference type="InterPro" id="IPR050874">
    <property type="entry name" value="Diverse_PLD-related"/>
</dbReference>
<dbReference type="InterPro" id="IPR032803">
    <property type="entry name" value="PLDc_3"/>
</dbReference>
<dbReference type="Gene3D" id="3.30.870.10">
    <property type="entry name" value="Endonuclease Chain A"/>
    <property type="match status" value="1"/>
</dbReference>
<evidence type="ECO:0000259" key="1">
    <source>
        <dbReference type="Pfam" id="PF13918"/>
    </source>
</evidence>
<dbReference type="SUPFAM" id="SSF56024">
    <property type="entry name" value="Phospholipase D/nuclease"/>
    <property type="match status" value="1"/>
</dbReference>
<dbReference type="Ensembl" id="ENSSRHT00000061248.1">
    <property type="protein sequence ID" value="ENSSRHP00000059585.1"/>
    <property type="gene ID" value="ENSSRHG00000029861.1"/>
</dbReference>
<feature type="domain" description="PLD-like" evidence="1">
    <location>
        <begin position="19"/>
        <end position="67"/>
    </location>
</feature>
<accession>A0A673JZH5</accession>
<dbReference type="AlphaFoldDB" id="A0A673JZH5"/>
<reference evidence="2" key="2">
    <citation type="submission" date="2025-09" db="UniProtKB">
        <authorList>
            <consortium name="Ensembl"/>
        </authorList>
    </citation>
    <scope>IDENTIFICATION</scope>
</reference>
<dbReference type="Pfam" id="PF13918">
    <property type="entry name" value="PLDc_3"/>
    <property type="match status" value="1"/>
</dbReference>
<protein>
    <recommendedName>
        <fullName evidence="1">PLD-like domain-containing protein</fullName>
    </recommendedName>
</protein>
<dbReference type="Proteomes" id="UP000472270">
    <property type="component" value="Unassembled WGS sequence"/>
</dbReference>
<evidence type="ECO:0000313" key="2">
    <source>
        <dbReference type="Ensembl" id="ENSSRHP00000059585.1"/>
    </source>
</evidence>
<dbReference type="PANTHER" id="PTHR10185">
    <property type="entry name" value="PHOSPHOLIPASE D - RELATED"/>
    <property type="match status" value="1"/>
</dbReference>
<proteinExistence type="predicted"/>
<name>A0A673JZH5_9TELE</name>
<keyword evidence="3" id="KW-1185">Reference proteome</keyword>
<dbReference type="PANTHER" id="PTHR10185:SF9">
    <property type="entry name" value="INACTIVE PHOSPHOLIPASE D5"/>
    <property type="match status" value="1"/>
</dbReference>
<evidence type="ECO:0000313" key="3">
    <source>
        <dbReference type="Proteomes" id="UP000472270"/>
    </source>
</evidence>